<reference evidence="3" key="2">
    <citation type="submission" date="2021-04" db="EMBL/GenBank/DDBJ databases">
        <authorList>
            <person name="Gilroy R."/>
        </authorList>
    </citation>
    <scope>NUCLEOTIDE SEQUENCE</scope>
    <source>
        <strain evidence="3">CHK169-2315</strain>
    </source>
</reference>
<reference evidence="3" key="1">
    <citation type="journal article" date="2021" name="PeerJ">
        <title>Extensive microbial diversity within the chicken gut microbiome revealed by metagenomics and culture.</title>
        <authorList>
            <person name="Gilroy R."/>
            <person name="Ravi A."/>
            <person name="Getino M."/>
            <person name="Pursley I."/>
            <person name="Horton D.L."/>
            <person name="Alikhan N.F."/>
            <person name="Baker D."/>
            <person name="Gharbi K."/>
            <person name="Hall N."/>
            <person name="Watson M."/>
            <person name="Adriaenssens E.M."/>
            <person name="Foster-Nyarko E."/>
            <person name="Jarju S."/>
            <person name="Secka A."/>
            <person name="Antonio M."/>
            <person name="Oren A."/>
            <person name="Chaudhuri R.R."/>
            <person name="La Ragione R."/>
            <person name="Hildebrand F."/>
            <person name="Pallen M.J."/>
        </authorList>
    </citation>
    <scope>NUCLEOTIDE SEQUENCE</scope>
    <source>
        <strain evidence="3">CHK169-2315</strain>
    </source>
</reference>
<evidence type="ECO:0000259" key="2">
    <source>
        <dbReference type="Pfam" id="PF14478"/>
    </source>
</evidence>
<name>A0A9D1PMS0_9BACI</name>
<protein>
    <submittedName>
        <fullName evidence="3">DUF4430 domain-containing protein</fullName>
    </submittedName>
</protein>
<feature type="signal peptide" evidence="1">
    <location>
        <begin position="1"/>
        <end position="25"/>
    </location>
</feature>
<dbReference type="Pfam" id="PF14478">
    <property type="entry name" value="DUF4430"/>
    <property type="match status" value="1"/>
</dbReference>
<dbReference type="AlphaFoldDB" id="A0A9D1PMS0"/>
<accession>A0A9D1PMS0</accession>
<evidence type="ECO:0000313" key="4">
    <source>
        <dbReference type="Proteomes" id="UP000823937"/>
    </source>
</evidence>
<evidence type="ECO:0000313" key="3">
    <source>
        <dbReference type="EMBL" id="HIV74917.1"/>
    </source>
</evidence>
<feature type="domain" description="Transcobalamin-like C-terminal" evidence="2">
    <location>
        <begin position="72"/>
        <end position="137"/>
    </location>
</feature>
<proteinExistence type="predicted"/>
<dbReference type="InterPro" id="IPR027954">
    <property type="entry name" value="Transcobalamin-like_C"/>
</dbReference>
<dbReference type="EMBL" id="DXHX01000118">
    <property type="protein sequence ID" value="HIV74917.1"/>
    <property type="molecule type" value="Genomic_DNA"/>
</dbReference>
<evidence type="ECO:0000256" key="1">
    <source>
        <dbReference type="SAM" id="SignalP"/>
    </source>
</evidence>
<feature type="chain" id="PRO_5038912256" evidence="1">
    <location>
        <begin position="26"/>
        <end position="140"/>
    </location>
</feature>
<dbReference type="PROSITE" id="PS51257">
    <property type="entry name" value="PROKAR_LIPOPROTEIN"/>
    <property type="match status" value="1"/>
</dbReference>
<keyword evidence="1" id="KW-0732">Signal</keyword>
<gene>
    <name evidence="3" type="ORF">H9895_07575</name>
</gene>
<dbReference type="Proteomes" id="UP000823937">
    <property type="component" value="Unassembled WGS sequence"/>
</dbReference>
<organism evidence="3 4">
    <name type="scientific">Candidatus Pseudogracilibacillus intestinigallinarum</name>
    <dbReference type="NCBI Taxonomy" id="2838742"/>
    <lineage>
        <taxon>Bacteria</taxon>
        <taxon>Bacillati</taxon>
        <taxon>Bacillota</taxon>
        <taxon>Bacilli</taxon>
        <taxon>Bacillales</taxon>
        <taxon>Bacillaceae</taxon>
        <taxon>Pseudogracilibacillus</taxon>
    </lineage>
</organism>
<sequence length="140" mass="15450">MKKLMTILSALLLSVGVLVGCSNDANETNNSVNNQANNETNEVSEEITVDVVISLDKGEEVLEEKEIKTEDGAILLDVMKENFDIEEDGGFITSIDGKAAEEGEEKAWMYFVNDEMAMVGAGEYELSNGDEVNFDFQPWE</sequence>
<dbReference type="Gene3D" id="2.170.130.30">
    <property type="match status" value="1"/>
</dbReference>
<comment type="caution">
    <text evidence="3">The sequence shown here is derived from an EMBL/GenBank/DDBJ whole genome shotgun (WGS) entry which is preliminary data.</text>
</comment>